<evidence type="ECO:0000313" key="2">
    <source>
        <dbReference type="Proteomes" id="UP000831701"/>
    </source>
</evidence>
<feature type="non-terminal residue" evidence="1">
    <location>
        <position position="1"/>
    </location>
</feature>
<protein>
    <submittedName>
        <fullName evidence="1">Uncharacterized protein</fullName>
    </submittedName>
</protein>
<evidence type="ECO:0000313" key="1">
    <source>
        <dbReference type="EMBL" id="KAI3354252.1"/>
    </source>
</evidence>
<dbReference type="EMBL" id="CM041552">
    <property type="protein sequence ID" value="KAI3354252.1"/>
    <property type="molecule type" value="Genomic_DNA"/>
</dbReference>
<keyword evidence="2" id="KW-1185">Reference proteome</keyword>
<organism evidence="1 2">
    <name type="scientific">Scortum barcoo</name>
    <name type="common">barcoo grunter</name>
    <dbReference type="NCBI Taxonomy" id="214431"/>
    <lineage>
        <taxon>Eukaryota</taxon>
        <taxon>Metazoa</taxon>
        <taxon>Chordata</taxon>
        <taxon>Craniata</taxon>
        <taxon>Vertebrata</taxon>
        <taxon>Euteleostomi</taxon>
        <taxon>Actinopterygii</taxon>
        <taxon>Neopterygii</taxon>
        <taxon>Teleostei</taxon>
        <taxon>Neoteleostei</taxon>
        <taxon>Acanthomorphata</taxon>
        <taxon>Eupercaria</taxon>
        <taxon>Centrarchiformes</taxon>
        <taxon>Terapontoidei</taxon>
        <taxon>Terapontidae</taxon>
        <taxon>Scortum</taxon>
    </lineage>
</organism>
<reference evidence="1" key="1">
    <citation type="submission" date="2022-04" db="EMBL/GenBank/DDBJ databases">
        <title>Jade perch genome.</title>
        <authorList>
            <person name="Chao B."/>
        </authorList>
    </citation>
    <scope>NUCLEOTIDE SEQUENCE</scope>
    <source>
        <strain evidence="1">CB-2022</strain>
    </source>
</reference>
<proteinExistence type="predicted"/>
<comment type="caution">
    <text evidence="1">The sequence shown here is derived from an EMBL/GenBank/DDBJ whole genome shotgun (WGS) entry which is preliminary data.</text>
</comment>
<accession>A0ACB8VEY1</accession>
<dbReference type="Proteomes" id="UP000831701">
    <property type="component" value="Chromosome 22"/>
</dbReference>
<name>A0ACB8VEY1_9TELE</name>
<sequence>AFSIPILVNESNTELFQELMCTKQRDNETPQQFLYRVIGLKQKILLASKHADTDVMYSASTVQDVFFHSVYQGLGHKHNDVRRELKPLLVDSRIHRRGNLPVDLSHLDEEQRAKVNKMLCEESGAFARDGNDLGCIPSLQMSITLEDEVPVQRAYSSIPKPLFKEVKEYIQELLMKGWIVKSKSSYAAPVVCVRKKDGSLRLCIDYRLLNKKTVPDRHPLPRIQDLTDTLGGYAWFSILDQGKAYHQGFIAERCRHLSAFITPWGLYEWVRIPFGLSNAPATFQRSMEEMLGPLRDECCIPYLDDVLCYAKTFDEHVEALRKVLQALQHHGVKLRPEKCELFRKEVRYVGRLVSAEGVRIDPQDLKAVQALTTLAHLITLLTNPPVLAYPDFNLPFTLHTNALDQGLGAVLYQRQNGRLRVIGYGSRTLTPAERNYHLYSGKLEFLALKWAVCEKFRDYLYYAPHFTIYTDNNPLTYVMSTAKLNAVGHRWVGELSDFQ</sequence>
<gene>
    <name evidence="1" type="ORF">L3Q82_018796</name>
</gene>
<feature type="non-terminal residue" evidence="1">
    <location>
        <position position="499"/>
    </location>
</feature>